<dbReference type="GO" id="GO:0009443">
    <property type="term" value="P:pyridoxal 5'-phosphate salvage"/>
    <property type="evidence" value="ECO:0007669"/>
    <property type="project" value="InterPro"/>
</dbReference>
<feature type="compositionally biased region" description="Low complexity" evidence="7">
    <location>
        <begin position="322"/>
        <end position="338"/>
    </location>
</feature>
<sequence>MASAAAERVLSIQSHVVYGYVGGKAAVFPLQCLGFDVDVVNTVHFSNHAGYGRAGGTKAGAAELNAIFESMDWNELMAPTRLLTGYVPGAEGLSAVAGLARKLKEERPEIIYLLDPVMGDAGRLYVAADVIPIYREMLPLATLIAPNWFEVETLTQIQLKDLPSLQQALKVLHEQYRVPNVVITSIPLQQWLYDVLPPGIQPPADEEHLLCITSASPSSSSSSSASAPSSDISTVHALSVPLIQGYFSGVGDLFSALLLAHFDPIAATIGDAAAAAHEDPASSLFAPSSAPSPAPSPSPSPPPSPPLPASEETLALQIQLEPQPQPQHEPQTQLQLQLNHHHHRAHQTPVSLAAAHALAKTHHVLLLTDAHARTLPEPERLPTDDEEDTAEPLRRTRRMKGRELRLVQSLDVLRGQGVRVRALNAWSGFWG</sequence>
<evidence type="ECO:0000256" key="6">
    <source>
        <dbReference type="ARBA" id="ARBA00022840"/>
    </source>
</evidence>
<proteinExistence type="inferred from homology"/>
<dbReference type="AlphaFoldDB" id="A0A369JDH5"/>
<reference evidence="9" key="1">
    <citation type="submission" date="2018-04" db="EMBL/GenBank/DDBJ databases">
        <title>Whole genome sequencing of Hypsizygus marmoreus.</title>
        <authorList>
            <person name="Choi I.-G."/>
            <person name="Min B."/>
            <person name="Kim J.-G."/>
            <person name="Kim S."/>
            <person name="Oh Y.-L."/>
            <person name="Kong W.-S."/>
            <person name="Park H."/>
            <person name="Jeong J."/>
            <person name="Song E.-S."/>
        </authorList>
    </citation>
    <scope>NUCLEOTIDE SEQUENCE [LARGE SCALE GENOMIC DNA]</scope>
    <source>
        <strain evidence="9">51987-8</strain>
    </source>
</reference>
<dbReference type="InterPro" id="IPR004625">
    <property type="entry name" value="PyrdxlKinase"/>
</dbReference>
<dbReference type="CDD" id="cd01173">
    <property type="entry name" value="pyridoxal_pyridoxamine_kinase"/>
    <property type="match status" value="1"/>
</dbReference>
<dbReference type="EMBL" id="LUEZ02000101">
    <property type="protein sequence ID" value="RDB18475.1"/>
    <property type="molecule type" value="Genomic_DNA"/>
</dbReference>
<feature type="compositionally biased region" description="Pro residues" evidence="7">
    <location>
        <begin position="290"/>
        <end position="308"/>
    </location>
</feature>
<evidence type="ECO:0000313" key="10">
    <source>
        <dbReference type="Proteomes" id="UP000076154"/>
    </source>
</evidence>
<dbReference type="InterPro" id="IPR013749">
    <property type="entry name" value="PM/HMP-P_kinase-1"/>
</dbReference>
<dbReference type="InParanoid" id="A0A369JDH5"/>
<evidence type="ECO:0000313" key="9">
    <source>
        <dbReference type="EMBL" id="RDB18475.1"/>
    </source>
</evidence>
<accession>A0A369JDH5</accession>
<dbReference type="PANTHER" id="PTHR10534">
    <property type="entry name" value="PYRIDOXAL KINASE"/>
    <property type="match status" value="1"/>
</dbReference>
<keyword evidence="5 9" id="KW-0418">Kinase</keyword>
<evidence type="ECO:0000256" key="7">
    <source>
        <dbReference type="SAM" id="MobiDB-lite"/>
    </source>
</evidence>
<evidence type="ECO:0000259" key="8">
    <source>
        <dbReference type="Pfam" id="PF08543"/>
    </source>
</evidence>
<feature type="domain" description="Pyridoxamine kinase/Phosphomethylpyrimidine kinase" evidence="8">
    <location>
        <begin position="96"/>
        <end position="195"/>
    </location>
</feature>
<dbReference type="FunCoup" id="A0A369JDH5">
    <property type="interactions" value="397"/>
</dbReference>
<dbReference type="GO" id="GO:0008478">
    <property type="term" value="F:pyridoxal kinase activity"/>
    <property type="evidence" value="ECO:0007669"/>
    <property type="project" value="UniProtKB-EC"/>
</dbReference>
<comment type="similarity">
    <text evidence="1">Belongs to the pyridoxine kinase family.</text>
</comment>
<feature type="region of interest" description="Disordered" evidence="7">
    <location>
        <begin position="280"/>
        <end position="310"/>
    </location>
</feature>
<dbReference type="EC" id="2.7.1.35" evidence="2"/>
<evidence type="ECO:0000256" key="2">
    <source>
        <dbReference type="ARBA" id="ARBA00012104"/>
    </source>
</evidence>
<dbReference type="SUPFAM" id="SSF53613">
    <property type="entry name" value="Ribokinase-like"/>
    <property type="match status" value="1"/>
</dbReference>
<organism evidence="9 10">
    <name type="scientific">Hypsizygus marmoreus</name>
    <name type="common">White beech mushroom</name>
    <name type="synonym">Agaricus marmoreus</name>
    <dbReference type="NCBI Taxonomy" id="39966"/>
    <lineage>
        <taxon>Eukaryota</taxon>
        <taxon>Fungi</taxon>
        <taxon>Dikarya</taxon>
        <taxon>Basidiomycota</taxon>
        <taxon>Agaricomycotina</taxon>
        <taxon>Agaricomycetes</taxon>
        <taxon>Agaricomycetidae</taxon>
        <taxon>Agaricales</taxon>
        <taxon>Tricholomatineae</taxon>
        <taxon>Lyophyllaceae</taxon>
        <taxon>Hypsizygus</taxon>
    </lineage>
</organism>
<evidence type="ECO:0000256" key="3">
    <source>
        <dbReference type="ARBA" id="ARBA00022679"/>
    </source>
</evidence>
<feature type="compositionally biased region" description="Low complexity" evidence="7">
    <location>
        <begin position="280"/>
        <end position="289"/>
    </location>
</feature>
<dbReference type="Pfam" id="PF08543">
    <property type="entry name" value="Phos_pyr_kin"/>
    <property type="match status" value="1"/>
</dbReference>
<feature type="compositionally biased region" description="Basic and acidic residues" evidence="7">
    <location>
        <begin position="373"/>
        <end position="383"/>
    </location>
</feature>
<keyword evidence="4" id="KW-0547">Nucleotide-binding</keyword>
<evidence type="ECO:0000256" key="4">
    <source>
        <dbReference type="ARBA" id="ARBA00022741"/>
    </source>
</evidence>
<feature type="region of interest" description="Disordered" evidence="7">
    <location>
        <begin position="373"/>
        <end position="393"/>
    </location>
</feature>
<keyword evidence="10" id="KW-1185">Reference proteome</keyword>
<name>A0A369JDH5_HYPMA</name>
<dbReference type="GO" id="GO:0005829">
    <property type="term" value="C:cytosol"/>
    <property type="evidence" value="ECO:0007669"/>
    <property type="project" value="TreeGrafter"/>
</dbReference>
<dbReference type="InterPro" id="IPR029056">
    <property type="entry name" value="Ribokinase-like"/>
</dbReference>
<dbReference type="PANTHER" id="PTHR10534:SF2">
    <property type="entry name" value="PYRIDOXAL KINASE"/>
    <property type="match status" value="1"/>
</dbReference>
<dbReference type="STRING" id="39966.A0A369JDH5"/>
<comment type="caution">
    <text evidence="9">The sequence shown here is derived from an EMBL/GenBank/DDBJ whole genome shotgun (WGS) entry which is preliminary data.</text>
</comment>
<feature type="region of interest" description="Disordered" evidence="7">
    <location>
        <begin position="322"/>
        <end position="346"/>
    </location>
</feature>
<dbReference type="GO" id="GO:0005524">
    <property type="term" value="F:ATP binding"/>
    <property type="evidence" value="ECO:0007669"/>
    <property type="project" value="UniProtKB-KW"/>
</dbReference>
<dbReference type="NCBIfam" id="TIGR00687">
    <property type="entry name" value="pyridox_kin"/>
    <property type="match status" value="1"/>
</dbReference>
<dbReference type="Proteomes" id="UP000076154">
    <property type="component" value="Unassembled WGS sequence"/>
</dbReference>
<dbReference type="OrthoDB" id="2104723at2759"/>
<keyword evidence="6" id="KW-0067">ATP-binding</keyword>
<dbReference type="Gene3D" id="3.40.1190.20">
    <property type="match status" value="1"/>
</dbReference>
<gene>
    <name evidence="9" type="primary">BUD16</name>
    <name evidence="9" type="ORF">Hypma_000242</name>
</gene>
<evidence type="ECO:0000256" key="1">
    <source>
        <dbReference type="ARBA" id="ARBA00008805"/>
    </source>
</evidence>
<protein>
    <recommendedName>
        <fullName evidence="2">pyridoxal kinase</fullName>
        <ecNumber evidence="2">2.7.1.35</ecNumber>
    </recommendedName>
</protein>
<keyword evidence="3" id="KW-0808">Transferase</keyword>
<evidence type="ECO:0000256" key="5">
    <source>
        <dbReference type="ARBA" id="ARBA00022777"/>
    </source>
</evidence>